<dbReference type="RefSeq" id="WP_173415343.1">
    <property type="nucleotide sequence ID" value="NZ_CP054139.1"/>
</dbReference>
<evidence type="ECO:0000259" key="1">
    <source>
        <dbReference type="PROSITE" id="PS51704"/>
    </source>
</evidence>
<dbReference type="PANTHER" id="PTHR46211">
    <property type="entry name" value="GLYCEROPHOSPHORYL DIESTER PHOSPHODIESTERASE"/>
    <property type="match status" value="1"/>
</dbReference>
<name>A0A7D4QKR1_9SPHI</name>
<dbReference type="Gene3D" id="3.20.20.190">
    <property type="entry name" value="Phosphatidylinositol (PI) phosphodiesterase"/>
    <property type="match status" value="1"/>
</dbReference>
<dbReference type="Pfam" id="PF03009">
    <property type="entry name" value="GDPD"/>
    <property type="match status" value="1"/>
</dbReference>
<protein>
    <submittedName>
        <fullName evidence="2">Glycerophosphodiester phosphodiesterase</fullName>
    </submittedName>
</protein>
<evidence type="ECO:0000313" key="3">
    <source>
        <dbReference type="Proteomes" id="UP000505355"/>
    </source>
</evidence>
<reference evidence="2 3" key="1">
    <citation type="submission" date="2020-05" db="EMBL/GenBank/DDBJ databases">
        <title>Mucilaginibacter mali sp. nov.</title>
        <authorList>
            <person name="Kim H.S."/>
            <person name="Lee K.C."/>
            <person name="Suh M.K."/>
            <person name="Kim J.-S."/>
            <person name="Han K.-I."/>
            <person name="Eom M.K."/>
            <person name="Shin Y.K."/>
            <person name="Lee J.-S."/>
        </authorList>
    </citation>
    <scope>NUCLEOTIDE SEQUENCE [LARGE SCALE GENOMIC DNA]</scope>
    <source>
        <strain evidence="2 3">G2-14</strain>
    </source>
</reference>
<accession>A0A7D4QKR1</accession>
<dbReference type="GO" id="GO:0006629">
    <property type="term" value="P:lipid metabolic process"/>
    <property type="evidence" value="ECO:0007669"/>
    <property type="project" value="InterPro"/>
</dbReference>
<dbReference type="InterPro" id="IPR017946">
    <property type="entry name" value="PLC-like_Pdiesterase_TIM-brl"/>
</dbReference>
<dbReference type="Proteomes" id="UP000505355">
    <property type="component" value="Chromosome"/>
</dbReference>
<dbReference type="PROSITE" id="PS51704">
    <property type="entry name" value="GP_PDE"/>
    <property type="match status" value="1"/>
</dbReference>
<sequence>MAAKYPSFIKIGHRGTRGMMPENTIPAMEKGISYGADMVEMDVHITKDGQVIVYHDDSFDPNYTLMPDGSEIDPKQRDKYIFYQMNYADIRPFIIGTKKYKPYPLQQSVRTYTPLLSELIDSVDHYTKVNKLPKVYYLVEIKADEKTDGINQPAPDVFVKKVMDVLIPKKLGDRLIIQSFDKRQIKEVHKQYPKVATGFLIGDKKLSFEQHMQELGYTPTFYNPHYGMVDAKLVQQCHENHMLICPWTVNDMTEMKRVKEIGVDGIITDFPNYFADLLK</sequence>
<feature type="domain" description="GP-PDE" evidence="1">
    <location>
        <begin position="8"/>
        <end position="278"/>
    </location>
</feature>
<organism evidence="2 3">
    <name type="scientific">Mucilaginibacter mali</name>
    <dbReference type="NCBI Taxonomy" id="2740462"/>
    <lineage>
        <taxon>Bacteria</taxon>
        <taxon>Pseudomonadati</taxon>
        <taxon>Bacteroidota</taxon>
        <taxon>Sphingobacteriia</taxon>
        <taxon>Sphingobacteriales</taxon>
        <taxon>Sphingobacteriaceae</taxon>
        <taxon>Mucilaginibacter</taxon>
    </lineage>
</organism>
<keyword evidence="3" id="KW-1185">Reference proteome</keyword>
<gene>
    <name evidence="2" type="ORF">HQ865_13205</name>
</gene>
<dbReference type="PANTHER" id="PTHR46211:SF14">
    <property type="entry name" value="GLYCEROPHOSPHODIESTER PHOSPHODIESTERASE"/>
    <property type="match status" value="1"/>
</dbReference>
<dbReference type="KEGG" id="mmab:HQ865_13205"/>
<dbReference type="EMBL" id="CP054139">
    <property type="protein sequence ID" value="QKJ30670.1"/>
    <property type="molecule type" value="Genomic_DNA"/>
</dbReference>
<dbReference type="InterPro" id="IPR030395">
    <property type="entry name" value="GP_PDE_dom"/>
</dbReference>
<dbReference type="AlphaFoldDB" id="A0A7D4QKR1"/>
<proteinExistence type="predicted"/>
<evidence type="ECO:0000313" key="2">
    <source>
        <dbReference type="EMBL" id="QKJ30670.1"/>
    </source>
</evidence>
<dbReference type="SUPFAM" id="SSF51695">
    <property type="entry name" value="PLC-like phosphodiesterases"/>
    <property type="match status" value="1"/>
</dbReference>
<dbReference type="GO" id="GO:0008081">
    <property type="term" value="F:phosphoric diester hydrolase activity"/>
    <property type="evidence" value="ECO:0007669"/>
    <property type="project" value="InterPro"/>
</dbReference>